<protein>
    <recommendedName>
        <fullName evidence="5">Diguanylate cyclase</fullName>
    </recommendedName>
</protein>
<dbReference type="InterPro" id="IPR003018">
    <property type="entry name" value="GAF"/>
</dbReference>
<dbReference type="InterPro" id="IPR001633">
    <property type="entry name" value="EAL_dom"/>
</dbReference>
<dbReference type="InParanoid" id="A0A1B1YV98"/>
<dbReference type="RefSeq" id="WP_068805794.1">
    <property type="nucleotide sequence ID" value="NZ_CP014671.1"/>
</dbReference>
<dbReference type="SUPFAM" id="SSF141868">
    <property type="entry name" value="EAL domain-like"/>
    <property type="match status" value="1"/>
</dbReference>
<evidence type="ECO:0000259" key="1">
    <source>
        <dbReference type="PROSITE" id="PS50883"/>
    </source>
</evidence>
<dbReference type="Gene3D" id="3.30.70.270">
    <property type="match status" value="1"/>
</dbReference>
<dbReference type="InterPro" id="IPR029787">
    <property type="entry name" value="Nucleotide_cyclase"/>
</dbReference>
<accession>A0A1B1YV98</accession>
<dbReference type="NCBIfam" id="TIGR00254">
    <property type="entry name" value="GGDEF"/>
    <property type="match status" value="1"/>
</dbReference>
<dbReference type="Gene3D" id="3.30.450.40">
    <property type="match status" value="1"/>
</dbReference>
<dbReference type="InterPro" id="IPR029016">
    <property type="entry name" value="GAF-like_dom_sf"/>
</dbReference>
<dbReference type="InterPro" id="IPR035919">
    <property type="entry name" value="EAL_sf"/>
</dbReference>
<dbReference type="InterPro" id="IPR052155">
    <property type="entry name" value="Biofilm_reg_signaling"/>
</dbReference>
<name>A0A1B1YV98_9GAMM</name>
<dbReference type="SMART" id="SM00267">
    <property type="entry name" value="GGDEF"/>
    <property type="match status" value="1"/>
</dbReference>
<gene>
    <name evidence="3" type="ORF">PG2T_12020</name>
</gene>
<sequence>MPSSQSSASTAIQTLRQVIEALSLEADFEAFFRKAAGAAADLVGADAAALILLNADDLLEYQFFLGVPDAYRDQFLGFCFDRHSGVAGQALATRQPVFVPDYPAHPGAMAEFVASGLRANLALPLHSAGEPIGVLVVSWFKNAVHAPDEPLLALLATIAAQLGVAHQRWRLEQRLQHRANHDDLTGLPNRGHFLERLRQAVADGKRYGRCYALMVIDLDGFKAVNDRAGHAVGDSLLREVAEGLREVIRGGDVIGRLGGDEFVLLMEYRRWPEEPATVAARVLARLSLRVSVAGGTTAVAPSIGIASFPDDGDEAGTLLANADLAMYEAKRRRGGRQICFFNQSIAQAVRQRELLLEQVEQALAEGRFVLHYQPIVDLPGGNTVAVEALLRWPQPDGSLRPPGTFIPEVERHSRRLMLALGRYVLTSALAQAAAWHRDGYELAVAVNVSAREFLEEGFLSGLIELLAEHPDLPRERLVLEITETAALEDLPRAQAVMQSCRALGVRFAIDDFGAGHASLANLRELPVDRLKIDGAFVAGLPGASGDRAVVQAILAVAKAFGVGVVAEGVETLAQSQMLQELGCRLMQGYHFARPMPASLLGERLHAERLARSA</sequence>
<dbReference type="Pfam" id="PF00990">
    <property type="entry name" value="GGDEF"/>
    <property type="match status" value="1"/>
</dbReference>
<dbReference type="OrthoDB" id="9804951at2"/>
<dbReference type="PROSITE" id="PS50883">
    <property type="entry name" value="EAL"/>
    <property type="match status" value="1"/>
</dbReference>
<keyword evidence="4" id="KW-1185">Reference proteome</keyword>
<organism evidence="3 4">
    <name type="scientific">Immundisolibacter cernigliae</name>
    <dbReference type="NCBI Taxonomy" id="1810504"/>
    <lineage>
        <taxon>Bacteria</taxon>
        <taxon>Pseudomonadati</taxon>
        <taxon>Pseudomonadota</taxon>
        <taxon>Gammaproteobacteria</taxon>
        <taxon>Immundisolibacterales</taxon>
        <taxon>Immundisolibacteraceae</taxon>
        <taxon>Immundisolibacter</taxon>
    </lineage>
</organism>
<evidence type="ECO:0008006" key="5">
    <source>
        <dbReference type="Google" id="ProtNLM"/>
    </source>
</evidence>
<dbReference type="KEGG" id="gbi:PG2T_12020"/>
<dbReference type="AlphaFoldDB" id="A0A1B1YV98"/>
<dbReference type="Proteomes" id="UP000092952">
    <property type="component" value="Chromosome"/>
</dbReference>
<evidence type="ECO:0000313" key="4">
    <source>
        <dbReference type="Proteomes" id="UP000092952"/>
    </source>
</evidence>
<dbReference type="SMART" id="SM00052">
    <property type="entry name" value="EAL"/>
    <property type="match status" value="1"/>
</dbReference>
<evidence type="ECO:0000259" key="2">
    <source>
        <dbReference type="PROSITE" id="PS50887"/>
    </source>
</evidence>
<dbReference type="SUPFAM" id="SSF55781">
    <property type="entry name" value="GAF domain-like"/>
    <property type="match status" value="1"/>
</dbReference>
<dbReference type="InterPro" id="IPR000160">
    <property type="entry name" value="GGDEF_dom"/>
</dbReference>
<dbReference type="PANTHER" id="PTHR44757">
    <property type="entry name" value="DIGUANYLATE CYCLASE DGCP"/>
    <property type="match status" value="1"/>
</dbReference>
<proteinExistence type="predicted"/>
<dbReference type="CDD" id="cd01948">
    <property type="entry name" value="EAL"/>
    <property type="match status" value="1"/>
</dbReference>
<evidence type="ECO:0000313" key="3">
    <source>
        <dbReference type="EMBL" id="ANX04820.1"/>
    </source>
</evidence>
<dbReference type="SUPFAM" id="SSF55073">
    <property type="entry name" value="Nucleotide cyclase"/>
    <property type="match status" value="1"/>
</dbReference>
<dbReference type="Pfam" id="PF13185">
    <property type="entry name" value="GAF_2"/>
    <property type="match status" value="1"/>
</dbReference>
<dbReference type="EMBL" id="CP014671">
    <property type="protein sequence ID" value="ANX04820.1"/>
    <property type="molecule type" value="Genomic_DNA"/>
</dbReference>
<dbReference type="Pfam" id="PF00563">
    <property type="entry name" value="EAL"/>
    <property type="match status" value="1"/>
</dbReference>
<dbReference type="STRING" id="1810504.PG2T_12020"/>
<dbReference type="CDD" id="cd01949">
    <property type="entry name" value="GGDEF"/>
    <property type="match status" value="1"/>
</dbReference>
<feature type="domain" description="GGDEF" evidence="2">
    <location>
        <begin position="209"/>
        <end position="343"/>
    </location>
</feature>
<dbReference type="SMART" id="SM00065">
    <property type="entry name" value="GAF"/>
    <property type="match status" value="1"/>
</dbReference>
<dbReference type="PANTHER" id="PTHR44757:SF2">
    <property type="entry name" value="BIOFILM ARCHITECTURE MAINTENANCE PROTEIN MBAA"/>
    <property type="match status" value="1"/>
</dbReference>
<dbReference type="Gene3D" id="3.20.20.450">
    <property type="entry name" value="EAL domain"/>
    <property type="match status" value="1"/>
</dbReference>
<feature type="domain" description="EAL" evidence="1">
    <location>
        <begin position="352"/>
        <end position="608"/>
    </location>
</feature>
<reference evidence="4" key="1">
    <citation type="submission" date="2016-03" db="EMBL/GenBank/DDBJ databases">
        <title>Complete genome sequence of Solimmundus cernigliae, representing a novel lineage of polycyclic aromatic hydrocarbon degraders within the Gammaproteobacteria.</title>
        <authorList>
            <person name="Singleton D.R."/>
            <person name="Dickey A.N."/>
            <person name="Scholl E.H."/>
            <person name="Wright F.A."/>
            <person name="Aitken M.D."/>
        </authorList>
    </citation>
    <scope>NUCLEOTIDE SEQUENCE [LARGE SCALE GENOMIC DNA]</scope>
    <source>
        <strain evidence="4">TR3.2</strain>
    </source>
</reference>
<dbReference type="PROSITE" id="PS50887">
    <property type="entry name" value="GGDEF"/>
    <property type="match status" value="1"/>
</dbReference>
<dbReference type="InterPro" id="IPR043128">
    <property type="entry name" value="Rev_trsase/Diguanyl_cyclase"/>
</dbReference>